<protein>
    <submittedName>
        <fullName evidence="1">Uncharacterized protein</fullName>
    </submittedName>
</protein>
<proteinExistence type="predicted"/>
<organism evidence="1">
    <name type="scientific">marine sediment metagenome</name>
    <dbReference type="NCBI Taxonomy" id="412755"/>
    <lineage>
        <taxon>unclassified sequences</taxon>
        <taxon>metagenomes</taxon>
        <taxon>ecological metagenomes</taxon>
    </lineage>
</organism>
<gene>
    <name evidence="1" type="ORF">S01H1_06782</name>
</gene>
<dbReference type="AlphaFoldDB" id="X0SR64"/>
<sequence>HQLHMEDRTAKHLMLRRISAEIEKTGAESIILINEAWLSRTDEDPPSTFPADDPDREEALHLLAADAQGNLFAHAAIFVRDAENRIEFTEETHGVTGATNILEPIRDAWRRTRDRAS</sequence>
<comment type="caution">
    <text evidence="1">The sequence shown here is derived from an EMBL/GenBank/DDBJ whole genome shotgun (WGS) entry which is preliminary data.</text>
</comment>
<reference evidence="1" key="1">
    <citation type="journal article" date="2014" name="Front. Microbiol.">
        <title>High frequency of phylogenetically diverse reductive dehalogenase-homologous genes in deep subseafloor sedimentary metagenomes.</title>
        <authorList>
            <person name="Kawai M."/>
            <person name="Futagami T."/>
            <person name="Toyoda A."/>
            <person name="Takaki Y."/>
            <person name="Nishi S."/>
            <person name="Hori S."/>
            <person name="Arai W."/>
            <person name="Tsubouchi T."/>
            <person name="Morono Y."/>
            <person name="Uchiyama I."/>
            <person name="Ito T."/>
            <person name="Fujiyama A."/>
            <person name="Inagaki F."/>
            <person name="Takami H."/>
        </authorList>
    </citation>
    <scope>NUCLEOTIDE SEQUENCE</scope>
    <source>
        <strain evidence="1">Expedition CK06-06</strain>
    </source>
</reference>
<feature type="non-terminal residue" evidence="1">
    <location>
        <position position="1"/>
    </location>
</feature>
<name>X0SR64_9ZZZZ</name>
<dbReference type="EMBL" id="BARS01003496">
    <property type="protein sequence ID" value="GAF83554.1"/>
    <property type="molecule type" value="Genomic_DNA"/>
</dbReference>
<accession>X0SR64</accession>
<evidence type="ECO:0000313" key="1">
    <source>
        <dbReference type="EMBL" id="GAF83554.1"/>
    </source>
</evidence>